<organism evidence="4 5">
    <name type="scientific">Fimbriiglobus ruber</name>
    <dbReference type="NCBI Taxonomy" id="1908690"/>
    <lineage>
        <taxon>Bacteria</taxon>
        <taxon>Pseudomonadati</taxon>
        <taxon>Planctomycetota</taxon>
        <taxon>Planctomycetia</taxon>
        <taxon>Gemmatales</taxon>
        <taxon>Gemmataceae</taxon>
        <taxon>Fimbriiglobus</taxon>
    </lineage>
</organism>
<evidence type="ECO:0000313" key="4">
    <source>
        <dbReference type="EMBL" id="OWK35641.1"/>
    </source>
</evidence>
<dbReference type="Pfam" id="PF07583">
    <property type="entry name" value="PSCyt2"/>
    <property type="match status" value="1"/>
</dbReference>
<protein>
    <recommendedName>
        <fullName evidence="6">DUF1549 domain-containing protein</fullName>
    </recommendedName>
</protein>
<evidence type="ECO:0000313" key="5">
    <source>
        <dbReference type="Proteomes" id="UP000214646"/>
    </source>
</evidence>
<evidence type="ECO:0000259" key="2">
    <source>
        <dbReference type="Pfam" id="PF07583"/>
    </source>
</evidence>
<sequence>MARLFSVPLTVTAVAVVAFAAAPALAVPPGPDPAATAAAVDKQLAAENAAGPKTQSADAVGDLAFLRRLTVDLTGRIPTEAEMQKYLAWPAADRRTKAVEEFMGRDQFADRWAVFFGDVLRVRYTIDGGAAYQAFIHEAVRSNMPYDQLARKLIAASGRAGSQPETGFVLGDEADPMALTGVISQVFMGVRISCAQCHDHPFDSWTRQEFYDLAAFFGKTRRVEHRVKMQILGVFLNETQQTSIMWPPEDKAKGKTRKEVKAEFPFKLDEGDGPNKHLARLTALRKARDAEAKAKIAKAGTSVDDLLDGATTKGGKKDELDVTTEAKAAVRKIDLEGDLYRASDLRRRLAEHVTNPRNRFFSRAIVNRTWAELVGRGFVNPVDDFRADNPPSHPKTLDYLADEFVASGYDFRFLVKTIVNTAAYRRGHLPGTVPVPERMAAEKAFTAAPVRRMVSEALFDSIVLAGHLFEPKHRPGDNMTTVVNYVQVAAGVKEDPTKPGAMKGPEMMAAKPAMAGGGYDLEKGIEVDFKNALKKKDDLEVDKMSAKSSEELEAEMMMKNGSMKGKRVRYVTKEVKTLVDDNPKFNSSLRMAAPAPVGHFLRVFGQTDRVALDERRDHSPSMRQALMMLNGKLSNEAARVGPLEPLYPLVAGEKADLDAAIKLVYREALTREPSPDEVTDAKAVVKDAATPLDGIADLRWALFNSNEFRFIP</sequence>
<feature type="domain" description="DUF1553" evidence="3">
    <location>
        <begin position="346"/>
        <end position="684"/>
    </location>
</feature>
<comment type="caution">
    <text evidence="4">The sequence shown here is derived from an EMBL/GenBank/DDBJ whole genome shotgun (WGS) entry which is preliminary data.</text>
</comment>
<reference evidence="5" key="1">
    <citation type="submission" date="2017-06" db="EMBL/GenBank/DDBJ databases">
        <title>Genome analysis of Fimbriiglobus ruber SP5, the first member of the order Planctomycetales with confirmed chitinolytic capability.</title>
        <authorList>
            <person name="Ravin N.V."/>
            <person name="Rakitin A.L."/>
            <person name="Ivanova A.A."/>
            <person name="Beletsky A.V."/>
            <person name="Kulichevskaya I.S."/>
            <person name="Mardanov A.V."/>
            <person name="Dedysh S.N."/>
        </authorList>
    </citation>
    <scope>NUCLEOTIDE SEQUENCE [LARGE SCALE GENOMIC DNA]</scope>
    <source>
        <strain evidence="5">SP5</strain>
    </source>
</reference>
<dbReference type="PANTHER" id="PTHR35889:SF3">
    <property type="entry name" value="F-BOX DOMAIN-CONTAINING PROTEIN"/>
    <property type="match status" value="1"/>
</dbReference>
<dbReference type="PANTHER" id="PTHR35889">
    <property type="entry name" value="CYCLOINULO-OLIGOSACCHARIDE FRUCTANOTRANSFERASE-RELATED"/>
    <property type="match status" value="1"/>
</dbReference>
<feature type="signal peptide" evidence="1">
    <location>
        <begin position="1"/>
        <end position="26"/>
    </location>
</feature>
<dbReference type="OrthoDB" id="289126at2"/>
<dbReference type="RefSeq" id="WP_143393773.1">
    <property type="nucleotide sequence ID" value="NZ_NIDE01000017.1"/>
</dbReference>
<dbReference type="EMBL" id="NIDE01000017">
    <property type="protein sequence ID" value="OWK35641.1"/>
    <property type="molecule type" value="Genomic_DNA"/>
</dbReference>
<evidence type="ECO:0000259" key="3">
    <source>
        <dbReference type="Pfam" id="PF07587"/>
    </source>
</evidence>
<proteinExistence type="predicted"/>
<dbReference type="InterPro" id="IPR011444">
    <property type="entry name" value="DUF1549"/>
</dbReference>
<dbReference type="Proteomes" id="UP000214646">
    <property type="component" value="Unassembled WGS sequence"/>
</dbReference>
<accession>A0A225D236</accession>
<dbReference type="Pfam" id="PF07587">
    <property type="entry name" value="PSD1"/>
    <property type="match status" value="1"/>
</dbReference>
<feature type="chain" id="PRO_5012872397" description="DUF1549 domain-containing protein" evidence="1">
    <location>
        <begin position="27"/>
        <end position="712"/>
    </location>
</feature>
<dbReference type="InterPro" id="IPR022655">
    <property type="entry name" value="DUF1553"/>
</dbReference>
<keyword evidence="5" id="KW-1185">Reference proteome</keyword>
<gene>
    <name evidence="4" type="ORF">FRUB_08204</name>
</gene>
<dbReference type="AlphaFoldDB" id="A0A225D236"/>
<evidence type="ECO:0000256" key="1">
    <source>
        <dbReference type="SAM" id="SignalP"/>
    </source>
</evidence>
<name>A0A225D236_9BACT</name>
<feature type="domain" description="DUF1549" evidence="2">
    <location>
        <begin position="53"/>
        <end position="221"/>
    </location>
</feature>
<evidence type="ECO:0008006" key="6">
    <source>
        <dbReference type="Google" id="ProtNLM"/>
    </source>
</evidence>
<keyword evidence="1" id="KW-0732">Signal</keyword>